<organism evidence="3 4">
    <name type="scientific">Pilimelia anulata</name>
    <dbReference type="NCBI Taxonomy" id="53371"/>
    <lineage>
        <taxon>Bacteria</taxon>
        <taxon>Bacillati</taxon>
        <taxon>Actinomycetota</taxon>
        <taxon>Actinomycetes</taxon>
        <taxon>Micromonosporales</taxon>
        <taxon>Micromonosporaceae</taxon>
        <taxon>Pilimelia</taxon>
    </lineage>
</organism>
<evidence type="ECO:0000313" key="3">
    <source>
        <dbReference type="EMBL" id="GGK07595.1"/>
    </source>
</evidence>
<protein>
    <recommendedName>
        <fullName evidence="2">Ricin B lectin domain-containing protein</fullName>
    </recommendedName>
</protein>
<name>A0A8J3FC78_9ACTN</name>
<feature type="region of interest" description="Disordered" evidence="1">
    <location>
        <begin position="1"/>
        <end position="20"/>
    </location>
</feature>
<evidence type="ECO:0000259" key="2">
    <source>
        <dbReference type="Pfam" id="PF00652"/>
    </source>
</evidence>
<comment type="caution">
    <text evidence="3">The sequence shown here is derived from an EMBL/GenBank/DDBJ whole genome shotgun (WGS) entry which is preliminary data.</text>
</comment>
<dbReference type="SUPFAM" id="SSF50370">
    <property type="entry name" value="Ricin B-like lectins"/>
    <property type="match status" value="2"/>
</dbReference>
<dbReference type="PROSITE" id="PS50231">
    <property type="entry name" value="RICIN_B_LECTIN"/>
    <property type="match status" value="2"/>
</dbReference>
<reference evidence="3" key="1">
    <citation type="journal article" date="2014" name="Int. J. Syst. Evol. Microbiol.">
        <title>Complete genome sequence of Corynebacterium casei LMG S-19264T (=DSM 44701T), isolated from a smear-ripened cheese.</title>
        <authorList>
            <consortium name="US DOE Joint Genome Institute (JGI-PGF)"/>
            <person name="Walter F."/>
            <person name="Albersmeier A."/>
            <person name="Kalinowski J."/>
            <person name="Ruckert C."/>
        </authorList>
    </citation>
    <scope>NUCLEOTIDE SEQUENCE</scope>
    <source>
        <strain evidence="3">JCM 3090</strain>
    </source>
</reference>
<feature type="domain" description="Ricin B lectin" evidence="2">
    <location>
        <begin position="197"/>
        <end position="322"/>
    </location>
</feature>
<dbReference type="InterPro" id="IPR035992">
    <property type="entry name" value="Ricin_B-like_lectins"/>
</dbReference>
<dbReference type="InterPro" id="IPR000772">
    <property type="entry name" value="Ricin_B_lectin"/>
</dbReference>
<reference evidence="3" key="2">
    <citation type="submission" date="2020-09" db="EMBL/GenBank/DDBJ databases">
        <authorList>
            <person name="Sun Q."/>
            <person name="Ohkuma M."/>
        </authorList>
    </citation>
    <scope>NUCLEOTIDE SEQUENCE</scope>
    <source>
        <strain evidence="3">JCM 3090</strain>
    </source>
</reference>
<dbReference type="AlphaFoldDB" id="A0A8J3FC78"/>
<accession>A0A8J3FC78</accession>
<proteinExistence type="predicted"/>
<evidence type="ECO:0000313" key="4">
    <source>
        <dbReference type="Proteomes" id="UP000649739"/>
    </source>
</evidence>
<gene>
    <name evidence="3" type="ORF">GCM10010123_41940</name>
</gene>
<feature type="region of interest" description="Disordered" evidence="1">
    <location>
        <begin position="523"/>
        <end position="544"/>
    </location>
</feature>
<sequence>MRGGQAASPPCRRAPATPPRARLRAAVRRWREDRGSLPMAMLLIMIVVSTSTVVLSTTVVEVTATRQEVQRDRTLTAARSGLDLAVAHIRAARSTTDPAAGDYRRLPCGPLAAGEADGTRYRALISYVTENPHGRTAEWLAANAIPCDDNGPAVSPGWAVVRSAGAASGTGDIAAGPHRQLWVTYMFQTLDAVLPGGHIRGWGSDLCFDAGAAPAVGQALRLSTCAEGASRQQFAYRPDLSLLLVSTARTTPLCVDGGSGHRVGDAVLLQRCLQPMSWRQQWSINGLANFQGVDSSGGTDEVCLGSYRGGVNNTPVVLDDCSWDSRVENPYNVRHTFTPDATVGAGRAGAVSGQLVNYHQFGRCVDVTDQRVSRGFLILWPCKQQPTGLAHWNERLNLPAIPAGATSATGPITIVVPSGSSSPAGTYCLQSPGSTAAAQYVAAVTCDPTGRTPAGTRWTVSGATGDVETSYRIREARDGGGEGYCMSATDAATRPDFFRPEEFPDIGKLVVADCDGGNLQKWNAPPILSAGPPLRDYGEGATGP</sequence>
<dbReference type="Proteomes" id="UP000649739">
    <property type="component" value="Unassembled WGS sequence"/>
</dbReference>
<dbReference type="EMBL" id="BMQB01000011">
    <property type="protein sequence ID" value="GGK07595.1"/>
    <property type="molecule type" value="Genomic_DNA"/>
</dbReference>
<dbReference type="Gene3D" id="2.80.10.50">
    <property type="match status" value="2"/>
</dbReference>
<dbReference type="Pfam" id="PF00652">
    <property type="entry name" value="Ricin_B_lectin"/>
    <property type="match status" value="1"/>
</dbReference>
<keyword evidence="4" id="KW-1185">Reference proteome</keyword>
<feature type="compositionally biased region" description="Low complexity" evidence="1">
    <location>
        <begin position="1"/>
        <end position="15"/>
    </location>
</feature>
<dbReference type="RefSeq" id="WP_189171915.1">
    <property type="nucleotide sequence ID" value="NZ_BMQB01000011.1"/>
</dbReference>
<evidence type="ECO:0000256" key="1">
    <source>
        <dbReference type="SAM" id="MobiDB-lite"/>
    </source>
</evidence>